<dbReference type="InterPro" id="IPR036397">
    <property type="entry name" value="RNaseH_sf"/>
</dbReference>
<name>A0A4X1TX87_PIG</name>
<evidence type="ECO:0000313" key="3">
    <source>
        <dbReference type="Ensembl" id="ENSSSCP00070019930.1"/>
    </source>
</evidence>
<reference evidence="3" key="2">
    <citation type="submission" date="2025-05" db="UniProtKB">
        <authorList>
            <consortium name="Ensembl"/>
        </authorList>
    </citation>
    <scope>IDENTIFICATION</scope>
</reference>
<organism evidence="3 4">
    <name type="scientific">Sus scrofa</name>
    <name type="common">Pig</name>
    <dbReference type="NCBI Taxonomy" id="9823"/>
    <lineage>
        <taxon>Eukaryota</taxon>
        <taxon>Metazoa</taxon>
        <taxon>Chordata</taxon>
        <taxon>Craniata</taxon>
        <taxon>Vertebrata</taxon>
        <taxon>Euteleostomi</taxon>
        <taxon>Mammalia</taxon>
        <taxon>Eutheria</taxon>
        <taxon>Laurasiatheria</taxon>
        <taxon>Artiodactyla</taxon>
        <taxon>Suina</taxon>
        <taxon>Suidae</taxon>
        <taxon>Sus</taxon>
    </lineage>
</organism>
<dbReference type="Ensembl" id="ENSSSCT00070024095.1">
    <property type="protein sequence ID" value="ENSSSCP00070019930.1"/>
    <property type="gene ID" value="ENSSSCG00070012326.1"/>
</dbReference>
<dbReference type="FunFam" id="3.30.420.10:FF:000014">
    <property type="entry name" value="Piwi-like RNA-mediated gene silencing 1"/>
    <property type="match status" value="1"/>
</dbReference>
<keyword evidence="1" id="KW-0732">Signal</keyword>
<accession>A0A4X1TX87</accession>
<dbReference type="Gene3D" id="3.30.420.10">
    <property type="entry name" value="Ribonuclease H-like superfamily/Ribonuclease H"/>
    <property type="match status" value="1"/>
</dbReference>
<dbReference type="Pfam" id="PF02171">
    <property type="entry name" value="Piwi"/>
    <property type="match status" value="1"/>
</dbReference>
<evidence type="ECO:0000259" key="2">
    <source>
        <dbReference type="PROSITE" id="PS50822"/>
    </source>
</evidence>
<feature type="chain" id="PRO_5044614771" evidence="1">
    <location>
        <begin position="23"/>
        <end position="202"/>
    </location>
</feature>
<dbReference type="PANTHER" id="PTHR22891">
    <property type="entry name" value="EUKARYOTIC TRANSLATION INITIATION FACTOR 2C"/>
    <property type="match status" value="1"/>
</dbReference>
<dbReference type="Ensembl" id="ENSSSCT00030095011.1">
    <property type="protein sequence ID" value="ENSSSCP00030043782.1"/>
    <property type="gene ID" value="ENSSSCG00030067705.1"/>
</dbReference>
<gene>
    <name evidence="3" type="primary">PIWIL4</name>
</gene>
<dbReference type="InterPro" id="IPR012337">
    <property type="entry name" value="RNaseH-like_sf"/>
</dbReference>
<dbReference type="SUPFAM" id="SSF53098">
    <property type="entry name" value="Ribonuclease H-like"/>
    <property type="match status" value="1"/>
</dbReference>
<feature type="domain" description="Piwi" evidence="2">
    <location>
        <begin position="23"/>
        <end position="188"/>
    </location>
</feature>
<evidence type="ECO:0000313" key="4">
    <source>
        <dbReference type="Proteomes" id="UP000314985"/>
    </source>
</evidence>
<dbReference type="SMART" id="SM00950">
    <property type="entry name" value="Piwi"/>
    <property type="match status" value="1"/>
</dbReference>
<dbReference type="AlphaFoldDB" id="A0A4X1TX87"/>
<feature type="signal peptide" evidence="1">
    <location>
        <begin position="1"/>
        <end position="22"/>
    </location>
</feature>
<dbReference type="Proteomes" id="UP000694570">
    <property type="component" value="Unplaced"/>
</dbReference>
<dbReference type="PROSITE" id="PS50822">
    <property type="entry name" value="PIWI"/>
    <property type="match status" value="1"/>
</dbReference>
<evidence type="ECO:0000256" key="1">
    <source>
        <dbReference type="SAM" id="SignalP"/>
    </source>
</evidence>
<dbReference type="Proteomes" id="UP000314985">
    <property type="component" value="Chromosome 9"/>
</dbReference>
<proteinExistence type="predicted"/>
<protein>
    <submittedName>
        <fullName evidence="3">Piwi like RNA-mediated silencing 4</fullName>
    </submittedName>
</protein>
<sequence>MGILFFAGIGQVLLCLTPLSAGALNRWYKHNHGLPARIIVYRDGVGDGQLKTLIDYEVPQLLASVTDASSNTSPRLSVIVVRRRCTPRFLTESGRTLENPPLGTVVDLEATRPEWYDFYLISQVARQGTVNPTYYNVIYDDNGLKPDHMQRLTFKLCHLYYNWPGLISVPAPCQYARKLTFLVAQSIHKEPSLELANSLFYL</sequence>
<dbReference type="ExpressionAtlas" id="A0A4X1TX87">
    <property type="expression patterns" value="baseline and differential"/>
</dbReference>
<dbReference type="InterPro" id="IPR003165">
    <property type="entry name" value="Piwi"/>
</dbReference>
<dbReference type="GO" id="GO:0003676">
    <property type="term" value="F:nucleic acid binding"/>
    <property type="evidence" value="ECO:0007669"/>
    <property type="project" value="InterPro"/>
</dbReference>
<reference evidence="3 4" key="1">
    <citation type="submission" date="2017-08" db="EMBL/GenBank/DDBJ databases">
        <title>USMARCv1.0.</title>
        <authorList>
            <person name="Hannum G.I."/>
            <person name="Koren S."/>
            <person name="Schroeder S.G."/>
            <person name="Chin S.C."/>
            <person name="Nonneman D.J."/>
            <person name="Becker S.A."/>
            <person name="Rosen B.D."/>
            <person name="Bickhart D.M."/>
            <person name="Putnam N.H."/>
            <person name="Green R.E."/>
            <person name="Tuggle C.K."/>
            <person name="Liu H."/>
            <person name="Rohrer G.A."/>
            <person name="Warr A."/>
            <person name="Hall R."/>
            <person name="Kim K."/>
            <person name="Hume D.A."/>
            <person name="Talbot R."/>
            <person name="Chow W."/>
            <person name="Howe K."/>
            <person name="Schwartz A.S."/>
            <person name="Watson M."/>
            <person name="Archibald A.L."/>
            <person name="Phillippy A.M."/>
            <person name="Smith T.P.L."/>
        </authorList>
    </citation>
    <scope>NUCLEOTIDE SEQUENCE [LARGE SCALE GENOMIC DNA]</scope>
</reference>